<comment type="similarity">
    <text evidence="2 8">Belongs to the complex I subunit 4L family.</text>
</comment>
<comment type="function">
    <text evidence="8">NDH-1 shuttles electrons from NADH, via FMN and iron-sulfur (Fe-S) centers, to quinones in the respiratory chain. The immediate electron acceptor for the enzyme in this species is believed to be a menaquinone. Couples the redox reaction to proton translocation (for every two electrons transferred, four hydrogen ions are translocated across the cytoplasmic membrane), and thus conserves the redox energy in a proton gradient.</text>
</comment>
<evidence type="ECO:0000313" key="10">
    <source>
        <dbReference type="Proteomes" id="UP000257144"/>
    </source>
</evidence>
<keyword evidence="6 8" id="KW-1133">Transmembrane helix</keyword>
<dbReference type="EC" id="7.1.1.-" evidence="8"/>
<dbReference type="PANTHER" id="PTHR11434">
    <property type="entry name" value="NADH-UBIQUINONE OXIDOREDUCTASE SUBUNIT ND4L"/>
    <property type="match status" value="1"/>
</dbReference>
<dbReference type="GO" id="GO:0042773">
    <property type="term" value="P:ATP synthesis coupled electron transport"/>
    <property type="evidence" value="ECO:0007669"/>
    <property type="project" value="InterPro"/>
</dbReference>
<dbReference type="GO" id="GO:0048038">
    <property type="term" value="F:quinone binding"/>
    <property type="evidence" value="ECO:0007669"/>
    <property type="project" value="UniProtKB-KW"/>
</dbReference>
<evidence type="ECO:0000313" key="9">
    <source>
        <dbReference type="EMBL" id="RDU37510.1"/>
    </source>
</evidence>
<evidence type="ECO:0000256" key="7">
    <source>
        <dbReference type="ARBA" id="ARBA00023136"/>
    </source>
</evidence>
<dbReference type="FunFam" id="1.10.287.3510:FF:000001">
    <property type="entry name" value="NADH-quinone oxidoreductase subunit K"/>
    <property type="match status" value="1"/>
</dbReference>
<keyword evidence="4 8" id="KW-0812">Transmembrane</keyword>
<dbReference type="AlphaFoldDB" id="A0A3D8GSR6"/>
<comment type="catalytic activity">
    <reaction evidence="8">
        <text>a quinone + NADH + 5 H(+)(in) = a quinol + NAD(+) + 4 H(+)(out)</text>
        <dbReference type="Rhea" id="RHEA:57888"/>
        <dbReference type="ChEBI" id="CHEBI:15378"/>
        <dbReference type="ChEBI" id="CHEBI:24646"/>
        <dbReference type="ChEBI" id="CHEBI:57540"/>
        <dbReference type="ChEBI" id="CHEBI:57945"/>
        <dbReference type="ChEBI" id="CHEBI:132124"/>
    </reaction>
</comment>
<keyword evidence="10" id="KW-1185">Reference proteome</keyword>
<organism evidence="9 10">
    <name type="scientific">Neobacillus piezotolerans</name>
    <dbReference type="NCBI Taxonomy" id="2259171"/>
    <lineage>
        <taxon>Bacteria</taxon>
        <taxon>Bacillati</taxon>
        <taxon>Bacillota</taxon>
        <taxon>Bacilli</taxon>
        <taxon>Bacillales</taxon>
        <taxon>Bacillaceae</taxon>
        <taxon>Neobacillus</taxon>
    </lineage>
</organism>
<keyword evidence="7 8" id="KW-0472">Membrane</keyword>
<evidence type="ECO:0000256" key="3">
    <source>
        <dbReference type="ARBA" id="ARBA00022448"/>
    </source>
</evidence>
<keyword evidence="3 8" id="KW-0813">Transport</keyword>
<keyword evidence="5 8" id="KW-0874">Quinone</keyword>
<dbReference type="Proteomes" id="UP000257144">
    <property type="component" value="Unassembled WGS sequence"/>
</dbReference>
<proteinExistence type="inferred from homology"/>
<dbReference type="NCBIfam" id="NF004321">
    <property type="entry name" value="PRK05715.1-3"/>
    <property type="match status" value="1"/>
</dbReference>
<feature type="transmembrane region" description="Helical" evidence="8">
    <location>
        <begin position="6"/>
        <end position="25"/>
    </location>
</feature>
<evidence type="ECO:0000256" key="2">
    <source>
        <dbReference type="ARBA" id="ARBA00010519"/>
    </source>
</evidence>
<name>A0A3D8GSR6_9BACI</name>
<dbReference type="NCBIfam" id="NF004322">
    <property type="entry name" value="PRK05715.1-4"/>
    <property type="match status" value="1"/>
</dbReference>
<comment type="subunit">
    <text evidence="8">NDH-1 is composed of 14 different subunits. Subunits NuoA, H, J, K, L, M, N constitute the membrane sector of the complex.</text>
</comment>
<evidence type="ECO:0000256" key="8">
    <source>
        <dbReference type="HAMAP-Rule" id="MF_01456"/>
    </source>
</evidence>
<feature type="transmembrane region" description="Helical" evidence="8">
    <location>
        <begin position="65"/>
        <end position="89"/>
    </location>
</feature>
<gene>
    <name evidence="8" type="primary">nuoK</name>
    <name evidence="9" type="ORF">DRW41_06600</name>
</gene>
<evidence type="ECO:0000256" key="6">
    <source>
        <dbReference type="ARBA" id="ARBA00022989"/>
    </source>
</evidence>
<dbReference type="InterPro" id="IPR039428">
    <property type="entry name" value="NUOK/Mnh_C1-like"/>
</dbReference>
<dbReference type="GO" id="GO:0050136">
    <property type="term" value="F:NADH dehydrogenase (quinone) (non-electrogenic) activity"/>
    <property type="evidence" value="ECO:0007669"/>
    <property type="project" value="UniProtKB-UniRule"/>
</dbReference>
<dbReference type="HAMAP" id="MF_01456">
    <property type="entry name" value="NDH1_NuoK"/>
    <property type="match status" value="1"/>
</dbReference>
<evidence type="ECO:0000256" key="5">
    <source>
        <dbReference type="ARBA" id="ARBA00022719"/>
    </source>
</evidence>
<accession>A0A3D8GSR6</accession>
<keyword evidence="8" id="KW-1003">Cell membrane</keyword>
<dbReference type="NCBIfam" id="NF004323">
    <property type="entry name" value="PRK05715.1-5"/>
    <property type="match status" value="1"/>
</dbReference>
<dbReference type="RefSeq" id="WP_053368361.1">
    <property type="nucleotide sequence ID" value="NZ_QNQT01000002.1"/>
</dbReference>
<keyword evidence="9" id="KW-0560">Oxidoreductase</keyword>
<dbReference type="PANTHER" id="PTHR11434:SF16">
    <property type="entry name" value="NADH-UBIQUINONE OXIDOREDUCTASE CHAIN 4L"/>
    <property type="match status" value="1"/>
</dbReference>
<dbReference type="Gene3D" id="1.10.287.3510">
    <property type="match status" value="1"/>
</dbReference>
<dbReference type="GO" id="GO:0030964">
    <property type="term" value="C:NADH dehydrogenase complex"/>
    <property type="evidence" value="ECO:0007669"/>
    <property type="project" value="TreeGrafter"/>
</dbReference>
<comment type="caution">
    <text evidence="9">The sequence shown here is derived from an EMBL/GenBank/DDBJ whole genome shotgun (WGS) entry which is preliminary data.</text>
</comment>
<reference evidence="9 10" key="1">
    <citation type="submission" date="2018-07" db="EMBL/GenBank/DDBJ databases">
        <title>Bacillus sp. YLB-04 draft genome sequence.</title>
        <authorList>
            <person name="Yu L."/>
            <person name="Tang X."/>
        </authorList>
    </citation>
    <scope>NUCLEOTIDE SEQUENCE [LARGE SCALE GENOMIC DNA]</scope>
    <source>
        <strain evidence="9 10">YLB-04</strain>
    </source>
</reference>
<dbReference type="OrthoDB" id="9810120at2"/>
<dbReference type="NCBIfam" id="NF004320">
    <property type="entry name" value="PRK05715.1-2"/>
    <property type="match status" value="1"/>
</dbReference>
<dbReference type="InterPro" id="IPR001133">
    <property type="entry name" value="NADH_UbQ_OxRdtase_chain4L/K"/>
</dbReference>
<evidence type="ECO:0000256" key="4">
    <source>
        <dbReference type="ARBA" id="ARBA00022692"/>
    </source>
</evidence>
<evidence type="ECO:0000256" key="1">
    <source>
        <dbReference type="ARBA" id="ARBA00004141"/>
    </source>
</evidence>
<dbReference type="GO" id="GO:0005886">
    <property type="term" value="C:plasma membrane"/>
    <property type="evidence" value="ECO:0007669"/>
    <property type="project" value="UniProtKB-SubCell"/>
</dbReference>
<keyword evidence="8" id="KW-0520">NAD</keyword>
<sequence>MNSGVPASAFLALALILFCIGLYGALTKRNTVIVLISIELMLNAVNINLVTFSKYGITPSIDGQIFTLFAMAVAAAEASVGLAILISLYRNRKTVNIDEMDIMKN</sequence>
<keyword evidence="8" id="KW-1278">Translocase</keyword>
<feature type="transmembrane region" description="Helical" evidence="8">
    <location>
        <begin position="32"/>
        <end position="53"/>
    </location>
</feature>
<dbReference type="Pfam" id="PF00420">
    <property type="entry name" value="Oxidored_q2"/>
    <property type="match status" value="1"/>
</dbReference>
<comment type="subcellular location">
    <subcellularLocation>
        <location evidence="8">Cell membrane</location>
        <topology evidence="8">Multi-pass membrane protein</topology>
    </subcellularLocation>
    <subcellularLocation>
        <location evidence="1">Membrane</location>
        <topology evidence="1">Multi-pass membrane protein</topology>
    </subcellularLocation>
</comment>
<protein>
    <recommendedName>
        <fullName evidence="8">NADH-quinone oxidoreductase subunit K</fullName>
        <ecNumber evidence="8">7.1.1.-</ecNumber>
    </recommendedName>
    <alternativeName>
        <fullName evidence="8">NADH dehydrogenase I subunit K</fullName>
    </alternativeName>
    <alternativeName>
        <fullName evidence="8">NDH-1 subunit K</fullName>
    </alternativeName>
</protein>
<dbReference type="EMBL" id="QNQT01000002">
    <property type="protein sequence ID" value="RDU37510.1"/>
    <property type="molecule type" value="Genomic_DNA"/>
</dbReference>